<dbReference type="Gene3D" id="1.10.150.130">
    <property type="match status" value="1"/>
</dbReference>
<protein>
    <submittedName>
        <fullName evidence="4">Site-specific integrase</fullName>
    </submittedName>
</protein>
<dbReference type="InterPro" id="IPR002104">
    <property type="entry name" value="Integrase_catalytic"/>
</dbReference>
<sequence>MKSYIPLPAPLDTDLLPAAPPGAAPLQPELLSASAEDALRALRLEAASENTTSSYQSALRYWAAWYWLRYGQPIALPLPANVVLQFVTDHGEHLTAQGAQSGLPAEMDAQLVQQGFKGKLGTLAHSTLVHRIAVLSKAHSHQALPNPCHSTEVREAMSHLRKAYARRGKLEQKKAALTRPLLEQLLATCDDSLKGQRDRALLLFAWASGGRRRSEVADARMEWLQTMGPGQYLYDLRLSKTNQSGSARPENFKPVVGVAGAALAQWLDAAGISEGALFRRIFKNGKVGDAALSALSVNNIVKERCALAGVEGDFSAHSLRSGFVTEAGRQNMALADTMAMTGHQSAATVLGYFRAEAPLANKAARLLDDPQTD</sequence>
<gene>
    <name evidence="4" type="ORF">HS961_13790</name>
</gene>
<dbReference type="GO" id="GO:0003677">
    <property type="term" value="F:DNA binding"/>
    <property type="evidence" value="ECO:0007669"/>
    <property type="project" value="UniProtKB-KW"/>
</dbReference>
<dbReference type="PROSITE" id="PS51898">
    <property type="entry name" value="TYR_RECOMBINASE"/>
    <property type="match status" value="1"/>
</dbReference>
<dbReference type="Pfam" id="PF00589">
    <property type="entry name" value="Phage_integrase"/>
    <property type="match status" value="1"/>
</dbReference>
<keyword evidence="2" id="KW-0233">DNA recombination</keyword>
<reference evidence="4 5" key="1">
    <citation type="journal article" date="2020" name="G3 (Bethesda)">
        <title>CeMbio - The Caenorhabditis elegans Microbiome Resource.</title>
        <authorList>
            <person name="Dirksen P."/>
            <person name="Assie A."/>
            <person name="Zimmermann J."/>
            <person name="Zhang F."/>
            <person name="Tietje A.M."/>
            <person name="Marsh S.A."/>
            <person name="Felix M.A."/>
            <person name="Shapira M."/>
            <person name="Kaleta C."/>
            <person name="Schulenburg H."/>
            <person name="Samuel B."/>
        </authorList>
    </citation>
    <scope>NUCLEOTIDE SEQUENCE [LARGE SCALE GENOMIC DNA]</scope>
    <source>
        <strain evidence="4 5">BIGb0172</strain>
    </source>
</reference>
<dbReference type="GO" id="GO:0015074">
    <property type="term" value="P:DNA integration"/>
    <property type="evidence" value="ECO:0007669"/>
    <property type="project" value="InterPro"/>
</dbReference>
<accession>A0A7G5EIJ4</accession>
<dbReference type="SUPFAM" id="SSF56349">
    <property type="entry name" value="DNA breaking-rejoining enzymes"/>
    <property type="match status" value="1"/>
</dbReference>
<dbReference type="CDD" id="cd00799">
    <property type="entry name" value="INT_Cre_C"/>
    <property type="match status" value="1"/>
</dbReference>
<dbReference type="Proteomes" id="UP000515240">
    <property type="component" value="Chromosome"/>
</dbReference>
<dbReference type="KEGG" id="cpis:HS961_13790"/>
<dbReference type="AlphaFoldDB" id="A0A7G5EIJ4"/>
<proteinExistence type="predicted"/>
<dbReference type="SUPFAM" id="SSF47823">
    <property type="entry name" value="lambda integrase-like, N-terminal domain"/>
    <property type="match status" value="1"/>
</dbReference>
<dbReference type="GO" id="GO:0006310">
    <property type="term" value="P:DNA recombination"/>
    <property type="evidence" value="ECO:0007669"/>
    <property type="project" value="UniProtKB-KW"/>
</dbReference>
<dbReference type="InterPro" id="IPR010998">
    <property type="entry name" value="Integrase_recombinase_N"/>
</dbReference>
<organism evidence="4 5">
    <name type="scientific">Comamonas piscis</name>
    <dbReference type="NCBI Taxonomy" id="1562974"/>
    <lineage>
        <taxon>Bacteria</taxon>
        <taxon>Pseudomonadati</taxon>
        <taxon>Pseudomonadota</taxon>
        <taxon>Betaproteobacteria</taxon>
        <taxon>Burkholderiales</taxon>
        <taxon>Comamonadaceae</taxon>
        <taxon>Comamonas</taxon>
    </lineage>
</organism>
<keyword evidence="1" id="KW-0238">DNA-binding</keyword>
<dbReference type="Gene3D" id="1.10.443.10">
    <property type="entry name" value="Intergrase catalytic core"/>
    <property type="match status" value="1"/>
</dbReference>
<evidence type="ECO:0000313" key="5">
    <source>
        <dbReference type="Proteomes" id="UP000515240"/>
    </source>
</evidence>
<evidence type="ECO:0000256" key="2">
    <source>
        <dbReference type="ARBA" id="ARBA00023172"/>
    </source>
</evidence>
<dbReference type="InterPro" id="IPR011010">
    <property type="entry name" value="DNA_brk_join_enz"/>
</dbReference>
<dbReference type="EMBL" id="CP058554">
    <property type="protein sequence ID" value="QMV73819.1"/>
    <property type="molecule type" value="Genomic_DNA"/>
</dbReference>
<dbReference type="RefSeq" id="WP_182322869.1">
    <property type="nucleotide sequence ID" value="NZ_CP058554.1"/>
</dbReference>
<evidence type="ECO:0000259" key="3">
    <source>
        <dbReference type="PROSITE" id="PS51898"/>
    </source>
</evidence>
<feature type="domain" description="Tyr recombinase" evidence="3">
    <location>
        <begin position="172"/>
        <end position="366"/>
    </location>
</feature>
<dbReference type="InterPro" id="IPR013762">
    <property type="entry name" value="Integrase-like_cat_sf"/>
</dbReference>
<name>A0A7G5EIJ4_9BURK</name>
<evidence type="ECO:0000256" key="1">
    <source>
        <dbReference type="ARBA" id="ARBA00023125"/>
    </source>
</evidence>
<evidence type="ECO:0000313" key="4">
    <source>
        <dbReference type="EMBL" id="QMV73819.1"/>
    </source>
</evidence>
<keyword evidence="5" id="KW-1185">Reference proteome</keyword>